<reference evidence="3 4" key="1">
    <citation type="submission" date="2019-10" db="EMBL/GenBank/DDBJ databases">
        <title>Glycomyces albidus sp. nov., a novel actinomycete isolated from rhizosphere soil of wheat (Triticum aestivum L.).</title>
        <authorList>
            <person name="Qian L."/>
        </authorList>
    </citation>
    <scope>NUCLEOTIDE SEQUENCE [LARGE SCALE GENOMIC DNA]</scope>
    <source>
        <strain evidence="3 4">NEAU-7082</strain>
    </source>
</reference>
<feature type="compositionally biased region" description="Pro residues" evidence="1">
    <location>
        <begin position="17"/>
        <end position="37"/>
    </location>
</feature>
<proteinExistence type="predicted"/>
<feature type="transmembrane region" description="Helical" evidence="2">
    <location>
        <begin position="43"/>
        <end position="61"/>
    </location>
</feature>
<accession>A0A6L5GC91</accession>
<keyword evidence="2" id="KW-0812">Transmembrane</keyword>
<protein>
    <submittedName>
        <fullName evidence="3">DUF4190 domain-containing protein</fullName>
    </submittedName>
</protein>
<gene>
    <name evidence="3" type="ORF">GFD30_16995</name>
</gene>
<dbReference type="Proteomes" id="UP000477750">
    <property type="component" value="Unassembled WGS sequence"/>
</dbReference>
<feature type="transmembrane region" description="Helical" evidence="2">
    <location>
        <begin position="96"/>
        <end position="118"/>
    </location>
</feature>
<feature type="region of interest" description="Disordered" evidence="1">
    <location>
        <begin position="1"/>
        <end position="40"/>
    </location>
</feature>
<comment type="caution">
    <text evidence="3">The sequence shown here is derived from an EMBL/GenBank/DDBJ whole genome shotgun (WGS) entry which is preliminary data.</text>
</comment>
<name>A0A6L5GC91_9ACTN</name>
<evidence type="ECO:0000256" key="1">
    <source>
        <dbReference type="SAM" id="MobiDB-lite"/>
    </source>
</evidence>
<organism evidence="3 4">
    <name type="scientific">Glycomyces albidus</name>
    <dbReference type="NCBI Taxonomy" id="2656774"/>
    <lineage>
        <taxon>Bacteria</taxon>
        <taxon>Bacillati</taxon>
        <taxon>Actinomycetota</taxon>
        <taxon>Actinomycetes</taxon>
        <taxon>Glycomycetales</taxon>
        <taxon>Glycomycetaceae</taxon>
        <taxon>Glycomyces</taxon>
    </lineage>
</organism>
<evidence type="ECO:0000256" key="2">
    <source>
        <dbReference type="SAM" id="Phobius"/>
    </source>
</evidence>
<keyword evidence="2" id="KW-1133">Transmembrane helix</keyword>
<keyword evidence="2" id="KW-0472">Membrane</keyword>
<sequence length="129" mass="13349">MPPPPPGSGYSPYATGPVPPPPMPPPPHGREGAPPPARQERNGLGKAALILGIIAVALSFVPGLNVFTWPLGVLAIVFGAIGWARANKGQATNKPIAIAGLVLGIASFFTFCLIYLLIGATSTTYDYNM</sequence>
<evidence type="ECO:0000313" key="3">
    <source>
        <dbReference type="EMBL" id="MQM27258.1"/>
    </source>
</evidence>
<dbReference type="EMBL" id="WIAO01000022">
    <property type="protein sequence ID" value="MQM27258.1"/>
    <property type="molecule type" value="Genomic_DNA"/>
</dbReference>
<keyword evidence="4" id="KW-1185">Reference proteome</keyword>
<dbReference type="AlphaFoldDB" id="A0A6L5GC91"/>
<evidence type="ECO:0000313" key="4">
    <source>
        <dbReference type="Proteomes" id="UP000477750"/>
    </source>
</evidence>